<organism evidence="5 6">
    <name type="scientific">Alsobacter metallidurans</name>
    <dbReference type="NCBI Taxonomy" id="340221"/>
    <lineage>
        <taxon>Bacteria</taxon>
        <taxon>Pseudomonadati</taxon>
        <taxon>Pseudomonadota</taxon>
        <taxon>Alphaproteobacteria</taxon>
        <taxon>Hyphomicrobiales</taxon>
        <taxon>Alsobacteraceae</taxon>
        <taxon>Alsobacter</taxon>
    </lineage>
</organism>
<dbReference type="InterPro" id="IPR010045">
    <property type="entry name" value="DeoB"/>
</dbReference>
<keyword evidence="3" id="KW-0464">Manganese</keyword>
<dbReference type="Proteomes" id="UP000603912">
    <property type="component" value="Unassembled WGS sequence"/>
</dbReference>
<dbReference type="PANTHER" id="PTHR21110:SF0">
    <property type="entry name" value="PHOSPHOPENTOMUTASE"/>
    <property type="match status" value="1"/>
</dbReference>
<dbReference type="GO" id="GO:0043094">
    <property type="term" value="P:metabolic compound salvage"/>
    <property type="evidence" value="ECO:0007669"/>
    <property type="project" value="InterPro"/>
</dbReference>
<evidence type="ECO:0000256" key="3">
    <source>
        <dbReference type="ARBA" id="ARBA00023211"/>
    </source>
</evidence>
<comment type="similarity">
    <text evidence="1">Belongs to the phosphopentomutase family.</text>
</comment>
<evidence type="ECO:0000256" key="2">
    <source>
        <dbReference type="ARBA" id="ARBA00022723"/>
    </source>
</evidence>
<dbReference type="PANTHER" id="PTHR21110">
    <property type="entry name" value="PHOSPHOPENTOMUTASE"/>
    <property type="match status" value="1"/>
</dbReference>
<sequence>MPTPSTSPGSRPFDRVLLIVLDALGVGAMPDVHLVRPNDVGSDTLGHVVRAVGGLSLPNLERLGLGTVAPNAGLRVDPAPISVHSVNGLGYKGADTYLGHQVLMGSPVPDTPEELFSAVRDDVAAALRAAGHSVEPASEGLPALFVDSMMVVGDNLESDPLQTYHCVGSLDDQPYEAILAVGEILRSVARVRRVVAMGGYGFRAADIRNCVELRPTGQSGVNNVALGLYTSNYVVRHLTRGNRPDVQVPTILQKAGYTVELIGKVADVITCEGAHKEPHVLTRPVIEATYASLGRVKCGLIAVNIQETDLAGHDQSARRYADCLIMADEGIGRMMGMLGPRDLLIITGDHGNDPTIGHDKHTREFTPLLVWSPTIRPKGIFMRGTLADIAATIAEIFAVDAPEIGSSFLDEIETD</sequence>
<dbReference type="GO" id="GO:0000287">
    <property type="term" value="F:magnesium ion binding"/>
    <property type="evidence" value="ECO:0007669"/>
    <property type="project" value="InterPro"/>
</dbReference>
<dbReference type="GO" id="GO:0005829">
    <property type="term" value="C:cytosol"/>
    <property type="evidence" value="ECO:0007669"/>
    <property type="project" value="TreeGrafter"/>
</dbReference>
<keyword evidence="6" id="KW-1185">Reference proteome</keyword>
<dbReference type="GO" id="GO:0009117">
    <property type="term" value="P:nucleotide metabolic process"/>
    <property type="evidence" value="ECO:0007669"/>
    <property type="project" value="InterPro"/>
</dbReference>
<dbReference type="NCBIfam" id="NF009049">
    <property type="entry name" value="PRK12383.1"/>
    <property type="match status" value="1"/>
</dbReference>
<dbReference type="PIRSF" id="PIRSF001491">
    <property type="entry name" value="Ppentomutase"/>
    <property type="match status" value="1"/>
</dbReference>
<keyword evidence="2" id="KW-0479">Metal-binding</keyword>
<accession>A0A917I6W7</accession>
<dbReference type="Pfam" id="PF01676">
    <property type="entry name" value="Metalloenzyme"/>
    <property type="match status" value="1"/>
</dbReference>
<feature type="domain" description="Metalloenzyme" evidence="4">
    <location>
        <begin position="15"/>
        <end position="400"/>
    </location>
</feature>
<dbReference type="RefSeq" id="WP_188517182.1">
    <property type="nucleotide sequence ID" value="NZ_BMES01000001.1"/>
</dbReference>
<dbReference type="InterPro" id="IPR024052">
    <property type="entry name" value="Phosphopentomutase_DeoB_cap_sf"/>
</dbReference>
<dbReference type="InterPro" id="IPR017850">
    <property type="entry name" value="Alkaline_phosphatase_core_sf"/>
</dbReference>
<evidence type="ECO:0000313" key="6">
    <source>
        <dbReference type="Proteomes" id="UP000603912"/>
    </source>
</evidence>
<evidence type="ECO:0000259" key="4">
    <source>
        <dbReference type="Pfam" id="PF01676"/>
    </source>
</evidence>
<proteinExistence type="inferred from homology"/>
<dbReference type="GO" id="GO:0008973">
    <property type="term" value="F:phosphopentomutase activity"/>
    <property type="evidence" value="ECO:0007669"/>
    <property type="project" value="InterPro"/>
</dbReference>
<protein>
    <submittedName>
        <fullName evidence="5">Phosphopentomutase</fullName>
    </submittedName>
</protein>
<dbReference type="Gene3D" id="3.40.720.10">
    <property type="entry name" value="Alkaline Phosphatase, subunit A"/>
    <property type="match status" value="1"/>
</dbReference>
<dbReference type="EMBL" id="BMES01000001">
    <property type="protein sequence ID" value="GGH16230.1"/>
    <property type="molecule type" value="Genomic_DNA"/>
</dbReference>
<reference evidence="5" key="1">
    <citation type="journal article" date="2014" name="Int. J. Syst. Evol. Microbiol.">
        <title>Complete genome sequence of Corynebacterium casei LMG S-19264T (=DSM 44701T), isolated from a smear-ripened cheese.</title>
        <authorList>
            <consortium name="US DOE Joint Genome Institute (JGI-PGF)"/>
            <person name="Walter F."/>
            <person name="Albersmeier A."/>
            <person name="Kalinowski J."/>
            <person name="Ruckert C."/>
        </authorList>
    </citation>
    <scope>NUCLEOTIDE SEQUENCE</scope>
    <source>
        <strain evidence="5">CGMCC 1.12214</strain>
    </source>
</reference>
<dbReference type="AlphaFoldDB" id="A0A917I6W7"/>
<reference evidence="5" key="2">
    <citation type="submission" date="2020-09" db="EMBL/GenBank/DDBJ databases">
        <authorList>
            <person name="Sun Q."/>
            <person name="Zhou Y."/>
        </authorList>
    </citation>
    <scope>NUCLEOTIDE SEQUENCE</scope>
    <source>
        <strain evidence="5">CGMCC 1.12214</strain>
    </source>
</reference>
<comment type="caution">
    <text evidence="5">The sequence shown here is derived from an EMBL/GenBank/DDBJ whole genome shotgun (WGS) entry which is preliminary data.</text>
</comment>
<name>A0A917I6W7_9HYPH</name>
<evidence type="ECO:0000256" key="1">
    <source>
        <dbReference type="ARBA" id="ARBA00010373"/>
    </source>
</evidence>
<dbReference type="SUPFAM" id="SSF53649">
    <property type="entry name" value="Alkaline phosphatase-like"/>
    <property type="match status" value="1"/>
</dbReference>
<gene>
    <name evidence="5" type="ORF">GCM10007036_16760</name>
</gene>
<dbReference type="Gene3D" id="3.30.70.1250">
    <property type="entry name" value="Phosphopentomutase"/>
    <property type="match status" value="1"/>
</dbReference>
<evidence type="ECO:0000313" key="5">
    <source>
        <dbReference type="EMBL" id="GGH16230.1"/>
    </source>
</evidence>
<dbReference type="InterPro" id="IPR006124">
    <property type="entry name" value="Metalloenzyme"/>
</dbReference>